<dbReference type="GO" id="GO:0006888">
    <property type="term" value="P:endoplasmic reticulum to Golgi vesicle-mediated transport"/>
    <property type="evidence" value="ECO:0007669"/>
    <property type="project" value="InterPro"/>
</dbReference>
<keyword evidence="5 6" id="KW-0472">Membrane</keyword>
<evidence type="ECO:0000256" key="6">
    <source>
        <dbReference type="RuleBase" id="RU361264"/>
    </source>
</evidence>
<protein>
    <recommendedName>
        <fullName evidence="6">Protein YIPF</fullName>
    </recommendedName>
</protein>
<feature type="transmembrane region" description="Helical" evidence="6">
    <location>
        <begin position="65"/>
        <end position="83"/>
    </location>
</feature>
<evidence type="ECO:0000256" key="3">
    <source>
        <dbReference type="ARBA" id="ARBA00022692"/>
    </source>
</evidence>
<evidence type="ECO:0000256" key="4">
    <source>
        <dbReference type="ARBA" id="ARBA00022989"/>
    </source>
</evidence>
<dbReference type="Pfam" id="PF04893">
    <property type="entry name" value="Yip1"/>
    <property type="match status" value="1"/>
</dbReference>
<dbReference type="OrthoDB" id="411251at2759"/>
<proteinExistence type="inferred from homology"/>
<dbReference type="GO" id="GO:0000139">
    <property type="term" value="C:Golgi membrane"/>
    <property type="evidence" value="ECO:0007669"/>
    <property type="project" value="UniProtKB-SubCell"/>
</dbReference>
<feature type="domain" description="Yip1" evidence="7">
    <location>
        <begin position="61"/>
        <end position="198"/>
    </location>
</feature>
<organism evidence="8 9">
    <name type="scientific">Tribonema minus</name>
    <dbReference type="NCBI Taxonomy" id="303371"/>
    <lineage>
        <taxon>Eukaryota</taxon>
        <taxon>Sar</taxon>
        <taxon>Stramenopiles</taxon>
        <taxon>Ochrophyta</taxon>
        <taxon>PX clade</taxon>
        <taxon>Xanthophyceae</taxon>
        <taxon>Tribonematales</taxon>
        <taxon>Tribonemataceae</taxon>
        <taxon>Tribonema</taxon>
    </lineage>
</organism>
<keyword evidence="3 6" id="KW-0812">Transmembrane</keyword>
<feature type="transmembrane region" description="Helical" evidence="6">
    <location>
        <begin position="119"/>
        <end position="143"/>
    </location>
</feature>
<evidence type="ECO:0000256" key="5">
    <source>
        <dbReference type="ARBA" id="ARBA00023136"/>
    </source>
</evidence>
<comment type="subcellular location">
    <subcellularLocation>
        <location evidence="6">Golgi apparatus membrane</location>
        <topology evidence="6">Multi-pass membrane protein</topology>
    </subcellularLocation>
    <subcellularLocation>
        <location evidence="1">Membrane</location>
        <topology evidence="1">Multi-pass membrane protein</topology>
    </subcellularLocation>
</comment>
<feature type="transmembrane region" description="Helical" evidence="6">
    <location>
        <begin position="90"/>
        <end position="113"/>
    </location>
</feature>
<feature type="transmembrane region" description="Helical" evidence="6">
    <location>
        <begin position="150"/>
        <end position="172"/>
    </location>
</feature>
<accession>A0A836CPM4</accession>
<dbReference type="PANTHER" id="PTHR21236:SF1">
    <property type="entry name" value="PROTEIN YIPF6"/>
    <property type="match status" value="1"/>
</dbReference>
<dbReference type="PANTHER" id="PTHR21236">
    <property type="entry name" value="GOLGI MEMBRANE PROTEIN YIP1"/>
    <property type="match status" value="1"/>
</dbReference>
<dbReference type="InterPro" id="IPR045231">
    <property type="entry name" value="Yip1/4-like"/>
</dbReference>
<feature type="transmembrane region" description="Helical" evidence="6">
    <location>
        <begin position="184"/>
        <end position="201"/>
    </location>
</feature>
<name>A0A836CPM4_9STRA</name>
<sequence>MAESPIYDGRLGGAPGNMAYYNTLDEPVSETIMRDLRQVGSKLKIVLMPKGDQEGVLKKLKEWDLWGPLLVCLVLSIMLSSTAPANQGALVFASVFVVVWCGAAMVTVNAQLLGGGISFFQSVCVLGYCVFPLVLASAACLIAKALTGLFFIRALLVVVGFMWSTRASVVFIKQIISPERKVLAVYPVFFFYAFLSWMVLLQ</sequence>
<dbReference type="GO" id="GO:0005802">
    <property type="term" value="C:trans-Golgi network"/>
    <property type="evidence" value="ECO:0007669"/>
    <property type="project" value="TreeGrafter"/>
</dbReference>
<evidence type="ECO:0000256" key="1">
    <source>
        <dbReference type="ARBA" id="ARBA00004141"/>
    </source>
</evidence>
<comment type="similarity">
    <text evidence="2 6">Belongs to the YIP1 family.</text>
</comment>
<keyword evidence="4 6" id="KW-1133">Transmembrane helix</keyword>
<dbReference type="EMBL" id="JAFCMP010000001">
    <property type="protein sequence ID" value="KAG5192923.1"/>
    <property type="molecule type" value="Genomic_DNA"/>
</dbReference>
<dbReference type="AlphaFoldDB" id="A0A836CPM4"/>
<keyword evidence="9" id="KW-1185">Reference proteome</keyword>
<reference evidence="8" key="1">
    <citation type="submission" date="2021-02" db="EMBL/GenBank/DDBJ databases">
        <title>First Annotated Genome of the Yellow-green Alga Tribonema minus.</title>
        <authorList>
            <person name="Mahan K.M."/>
        </authorList>
    </citation>
    <scope>NUCLEOTIDE SEQUENCE</scope>
    <source>
        <strain evidence="8">UTEX B ZZ1240</strain>
    </source>
</reference>
<comment type="caution">
    <text evidence="8">The sequence shown here is derived from an EMBL/GenBank/DDBJ whole genome shotgun (WGS) entry which is preliminary data.</text>
</comment>
<gene>
    <name evidence="8" type="ORF">JKP88DRAFT_182527</name>
</gene>
<evidence type="ECO:0000256" key="2">
    <source>
        <dbReference type="ARBA" id="ARBA00010596"/>
    </source>
</evidence>
<evidence type="ECO:0000259" key="7">
    <source>
        <dbReference type="Pfam" id="PF04893"/>
    </source>
</evidence>
<evidence type="ECO:0000313" key="9">
    <source>
        <dbReference type="Proteomes" id="UP000664859"/>
    </source>
</evidence>
<dbReference type="Proteomes" id="UP000664859">
    <property type="component" value="Unassembled WGS sequence"/>
</dbReference>
<evidence type="ECO:0000313" key="8">
    <source>
        <dbReference type="EMBL" id="KAG5192923.1"/>
    </source>
</evidence>
<dbReference type="InterPro" id="IPR006977">
    <property type="entry name" value="Yip1_dom"/>
</dbReference>